<feature type="domain" description="C2H2-type" evidence="6">
    <location>
        <begin position="65"/>
        <end position="89"/>
    </location>
</feature>
<keyword evidence="3 5" id="KW-0863">Zinc-finger</keyword>
<dbReference type="EMBL" id="KK113775">
    <property type="protein sequence ID" value="KFM61005.1"/>
    <property type="molecule type" value="Genomic_DNA"/>
</dbReference>
<dbReference type="InterPro" id="IPR036236">
    <property type="entry name" value="Znf_C2H2_sf"/>
</dbReference>
<evidence type="ECO:0000313" key="8">
    <source>
        <dbReference type="Proteomes" id="UP000054359"/>
    </source>
</evidence>
<feature type="non-terminal residue" evidence="7">
    <location>
        <position position="89"/>
    </location>
</feature>
<accession>A0A087T7B6</accession>
<name>A0A087T7B6_STEMI</name>
<gene>
    <name evidence="7" type="ORF">X975_26298</name>
</gene>
<keyword evidence="2" id="KW-0677">Repeat</keyword>
<dbReference type="Proteomes" id="UP000054359">
    <property type="component" value="Unassembled WGS sequence"/>
</dbReference>
<dbReference type="AlphaFoldDB" id="A0A087T7B6"/>
<evidence type="ECO:0000256" key="3">
    <source>
        <dbReference type="ARBA" id="ARBA00022771"/>
    </source>
</evidence>
<reference evidence="7 8" key="1">
    <citation type="submission" date="2013-11" db="EMBL/GenBank/DDBJ databases">
        <title>Genome sequencing of Stegodyphus mimosarum.</title>
        <authorList>
            <person name="Bechsgaard J."/>
        </authorList>
    </citation>
    <scope>NUCLEOTIDE SEQUENCE [LARGE SCALE GENOMIC DNA]</scope>
</reference>
<dbReference type="FunFam" id="3.30.160.60:FF:000100">
    <property type="entry name" value="Zinc finger 45-like"/>
    <property type="match status" value="1"/>
</dbReference>
<dbReference type="Gene3D" id="3.30.160.60">
    <property type="entry name" value="Classic Zinc Finger"/>
    <property type="match status" value="1"/>
</dbReference>
<dbReference type="PROSITE" id="PS00028">
    <property type="entry name" value="ZINC_FINGER_C2H2_1"/>
    <property type="match status" value="1"/>
</dbReference>
<dbReference type="GO" id="GO:0008270">
    <property type="term" value="F:zinc ion binding"/>
    <property type="evidence" value="ECO:0007669"/>
    <property type="project" value="UniProtKB-KW"/>
</dbReference>
<keyword evidence="1" id="KW-0479">Metal-binding</keyword>
<evidence type="ECO:0000256" key="2">
    <source>
        <dbReference type="ARBA" id="ARBA00022737"/>
    </source>
</evidence>
<proteinExistence type="predicted"/>
<dbReference type="Pfam" id="PF00096">
    <property type="entry name" value="zf-C2H2"/>
    <property type="match status" value="1"/>
</dbReference>
<evidence type="ECO:0000256" key="5">
    <source>
        <dbReference type="PROSITE-ProRule" id="PRU00042"/>
    </source>
</evidence>
<dbReference type="SMART" id="SM00355">
    <property type="entry name" value="ZnF_C2H2"/>
    <property type="match status" value="2"/>
</dbReference>
<evidence type="ECO:0000313" key="7">
    <source>
        <dbReference type="EMBL" id="KFM61005.1"/>
    </source>
</evidence>
<protein>
    <recommendedName>
        <fullName evidence="6">C2H2-type domain-containing protein</fullName>
    </recommendedName>
</protein>
<evidence type="ECO:0000256" key="4">
    <source>
        <dbReference type="ARBA" id="ARBA00022833"/>
    </source>
</evidence>
<sequence>MLLSDCARGVQVWKNGDTNTFMLSGCTGYDRQNIECAFKCLYCPYSTDILSSLNRHIGTYHVNPHACAICRKRFKNEDDLNRHILNHAT</sequence>
<keyword evidence="8" id="KW-1185">Reference proteome</keyword>
<dbReference type="SUPFAM" id="SSF57667">
    <property type="entry name" value="beta-beta-alpha zinc fingers"/>
    <property type="match status" value="1"/>
</dbReference>
<organism evidence="7 8">
    <name type="scientific">Stegodyphus mimosarum</name>
    <name type="common">African social velvet spider</name>
    <dbReference type="NCBI Taxonomy" id="407821"/>
    <lineage>
        <taxon>Eukaryota</taxon>
        <taxon>Metazoa</taxon>
        <taxon>Ecdysozoa</taxon>
        <taxon>Arthropoda</taxon>
        <taxon>Chelicerata</taxon>
        <taxon>Arachnida</taxon>
        <taxon>Araneae</taxon>
        <taxon>Araneomorphae</taxon>
        <taxon>Entelegynae</taxon>
        <taxon>Eresoidea</taxon>
        <taxon>Eresidae</taxon>
        <taxon>Stegodyphus</taxon>
    </lineage>
</organism>
<evidence type="ECO:0000259" key="6">
    <source>
        <dbReference type="PROSITE" id="PS50157"/>
    </source>
</evidence>
<keyword evidence="4" id="KW-0862">Zinc</keyword>
<evidence type="ECO:0000256" key="1">
    <source>
        <dbReference type="ARBA" id="ARBA00022723"/>
    </source>
</evidence>
<dbReference type="PROSITE" id="PS50157">
    <property type="entry name" value="ZINC_FINGER_C2H2_2"/>
    <property type="match status" value="1"/>
</dbReference>
<dbReference type="InterPro" id="IPR013087">
    <property type="entry name" value="Znf_C2H2_type"/>
</dbReference>
<dbReference type="OrthoDB" id="6105938at2759"/>